<name>A0ABQ3NQU6_STRVG</name>
<keyword evidence="3" id="KW-1185">Reference proteome</keyword>
<evidence type="ECO:0000313" key="2">
    <source>
        <dbReference type="EMBL" id="GHI15141.1"/>
    </source>
</evidence>
<evidence type="ECO:0000313" key="3">
    <source>
        <dbReference type="Proteomes" id="UP000660554"/>
    </source>
</evidence>
<accession>A0ABQ3NQU6</accession>
<sequence length="83" mass="9399">MEVRFRQINAADPPACGTAWTVAARKEHAFTEALRDGAVETFDEVRPAHNGAARPHPWGSRRPTDHEKTEAERRLFAGNGYWR</sequence>
<gene>
    <name evidence="2" type="ORF">Scinn_46040</name>
</gene>
<evidence type="ECO:0000256" key="1">
    <source>
        <dbReference type="SAM" id="MobiDB-lite"/>
    </source>
</evidence>
<feature type="region of interest" description="Disordered" evidence="1">
    <location>
        <begin position="46"/>
        <end position="83"/>
    </location>
</feature>
<organism evidence="2 3">
    <name type="scientific">Streptomyces virginiae</name>
    <name type="common">Streptomyces cinnamonensis</name>
    <dbReference type="NCBI Taxonomy" id="1961"/>
    <lineage>
        <taxon>Bacteria</taxon>
        <taxon>Bacillati</taxon>
        <taxon>Actinomycetota</taxon>
        <taxon>Actinomycetes</taxon>
        <taxon>Kitasatosporales</taxon>
        <taxon>Streptomycetaceae</taxon>
        <taxon>Streptomyces</taxon>
    </lineage>
</organism>
<dbReference type="EMBL" id="BNDV01000010">
    <property type="protein sequence ID" value="GHI15141.1"/>
    <property type="molecule type" value="Genomic_DNA"/>
</dbReference>
<comment type="caution">
    <text evidence="2">The sequence shown here is derived from an EMBL/GenBank/DDBJ whole genome shotgun (WGS) entry which is preliminary data.</text>
</comment>
<dbReference type="Proteomes" id="UP000660554">
    <property type="component" value="Unassembled WGS sequence"/>
</dbReference>
<protein>
    <submittedName>
        <fullName evidence="2">Uncharacterized protein</fullName>
    </submittedName>
</protein>
<reference evidence="3" key="1">
    <citation type="submission" date="2020-09" db="EMBL/GenBank/DDBJ databases">
        <title>Whole genome shotgun sequence of Streptomyces cinnamonensis NBRC 15873.</title>
        <authorList>
            <person name="Komaki H."/>
            <person name="Tamura T."/>
        </authorList>
    </citation>
    <scope>NUCLEOTIDE SEQUENCE [LARGE SCALE GENOMIC DNA]</scope>
    <source>
        <strain evidence="3">NBRC 15873</strain>
    </source>
</reference>
<proteinExistence type="predicted"/>
<feature type="compositionally biased region" description="Basic and acidic residues" evidence="1">
    <location>
        <begin position="62"/>
        <end position="75"/>
    </location>
</feature>